<dbReference type="PIRSF" id="PIRSF038973">
    <property type="entry name" value="SpoIIM"/>
    <property type="match status" value="1"/>
</dbReference>
<evidence type="ECO:0000313" key="2">
    <source>
        <dbReference type="EMBL" id="SES62501.1"/>
    </source>
</evidence>
<dbReference type="NCBIfam" id="TIGR02831">
    <property type="entry name" value="spo_II_M"/>
    <property type="match status" value="1"/>
</dbReference>
<dbReference type="STRING" id="1120990.SAMN03080614_100156"/>
<keyword evidence="1" id="KW-1133">Transmembrane helix</keyword>
<protein>
    <submittedName>
        <fullName evidence="2">Stage II sporulation protein M</fullName>
    </submittedName>
</protein>
<feature type="transmembrane region" description="Helical" evidence="1">
    <location>
        <begin position="172"/>
        <end position="201"/>
    </location>
</feature>
<accession>A0A1H9Y1D5</accession>
<dbReference type="AlphaFoldDB" id="A0A1H9Y1D5"/>
<feature type="transmembrane region" description="Helical" evidence="1">
    <location>
        <begin position="110"/>
        <end position="131"/>
    </location>
</feature>
<organism evidence="2 3">
    <name type="scientific">Anaerobranca gottschalkii DSM 13577</name>
    <dbReference type="NCBI Taxonomy" id="1120990"/>
    <lineage>
        <taxon>Bacteria</taxon>
        <taxon>Bacillati</taxon>
        <taxon>Bacillota</taxon>
        <taxon>Clostridia</taxon>
        <taxon>Eubacteriales</taxon>
        <taxon>Proteinivoracaceae</taxon>
        <taxon>Anaerobranca</taxon>
    </lineage>
</organism>
<keyword evidence="1" id="KW-0472">Membrane</keyword>
<keyword evidence="1" id="KW-0812">Transmembrane</keyword>
<dbReference type="InterPro" id="IPR002798">
    <property type="entry name" value="SpoIIM-like"/>
</dbReference>
<dbReference type="Pfam" id="PF01944">
    <property type="entry name" value="SpoIIM"/>
    <property type="match status" value="1"/>
</dbReference>
<proteinExistence type="predicted"/>
<evidence type="ECO:0000256" key="1">
    <source>
        <dbReference type="SAM" id="Phobius"/>
    </source>
</evidence>
<sequence>MAFNHLLLRYIKENLYSFTFVVLIFICGIIFGSIMVNRLPSQHSEGLKQEINFYFEVLDEATGINKNSILQESLLTNGKFILVAFLSGLTVIGIPVIILMLFFRGVILGFTVGFIFNHSTLKGLLFSLAAIVPHNLLIIPALLLSSVASISFSWVILLKIVKNKNFNIKSFFLNYCFLILLSGIFMVIAGMIEAYIIPILLKLVVPIMI</sequence>
<dbReference type="InterPro" id="IPR014196">
    <property type="entry name" value="SpoIIM"/>
</dbReference>
<keyword evidence="3" id="KW-1185">Reference proteome</keyword>
<gene>
    <name evidence="2" type="ORF">SAMN03080614_100156</name>
</gene>
<feature type="transmembrane region" description="Helical" evidence="1">
    <location>
        <begin position="137"/>
        <end position="160"/>
    </location>
</feature>
<reference evidence="3" key="1">
    <citation type="submission" date="2016-10" db="EMBL/GenBank/DDBJ databases">
        <authorList>
            <person name="Varghese N."/>
            <person name="Submissions S."/>
        </authorList>
    </citation>
    <scope>NUCLEOTIDE SEQUENCE [LARGE SCALE GENOMIC DNA]</scope>
    <source>
        <strain evidence="3">DSM 13577</strain>
    </source>
</reference>
<feature type="transmembrane region" description="Helical" evidence="1">
    <location>
        <begin position="80"/>
        <end position="103"/>
    </location>
</feature>
<dbReference type="Proteomes" id="UP000243819">
    <property type="component" value="Unassembled WGS sequence"/>
</dbReference>
<feature type="transmembrane region" description="Helical" evidence="1">
    <location>
        <begin position="15"/>
        <end position="36"/>
    </location>
</feature>
<name>A0A1H9Y1D5_9FIRM</name>
<evidence type="ECO:0000313" key="3">
    <source>
        <dbReference type="Proteomes" id="UP000243819"/>
    </source>
</evidence>
<dbReference type="RefSeq" id="WP_177159619.1">
    <property type="nucleotide sequence ID" value="NZ_FOIF01000001.1"/>
</dbReference>
<dbReference type="EMBL" id="FOIF01000001">
    <property type="protein sequence ID" value="SES62501.1"/>
    <property type="molecule type" value="Genomic_DNA"/>
</dbReference>